<feature type="domain" description="VPS28 N-terminal" evidence="2">
    <location>
        <begin position="1"/>
        <end position="41"/>
    </location>
</feature>
<keyword evidence="4" id="KW-1185">Reference proteome</keyword>
<protein>
    <recommendedName>
        <fullName evidence="2">VPS28 N-terminal domain-containing protein</fullName>
    </recommendedName>
</protein>
<keyword evidence="1" id="KW-0813">Transport</keyword>
<evidence type="ECO:0000313" key="4">
    <source>
        <dbReference type="Proteomes" id="UP000834106"/>
    </source>
</evidence>
<proteinExistence type="inferred from homology"/>
<dbReference type="Proteomes" id="UP000834106">
    <property type="component" value="Chromosome 7"/>
</dbReference>
<dbReference type="PROSITE" id="PS51313">
    <property type="entry name" value="VPS28_N"/>
    <property type="match status" value="1"/>
</dbReference>
<keyword evidence="1" id="KW-0653">Protein transport</keyword>
<dbReference type="InterPro" id="IPR017898">
    <property type="entry name" value="VPS28_N"/>
</dbReference>
<evidence type="ECO:0000259" key="2">
    <source>
        <dbReference type="PROSITE" id="PS51313"/>
    </source>
</evidence>
<reference evidence="3" key="1">
    <citation type="submission" date="2023-05" db="EMBL/GenBank/DDBJ databases">
        <authorList>
            <person name="Huff M."/>
        </authorList>
    </citation>
    <scope>NUCLEOTIDE SEQUENCE</scope>
</reference>
<organism evidence="3 4">
    <name type="scientific">Fraxinus pennsylvanica</name>
    <dbReference type="NCBI Taxonomy" id="56036"/>
    <lineage>
        <taxon>Eukaryota</taxon>
        <taxon>Viridiplantae</taxon>
        <taxon>Streptophyta</taxon>
        <taxon>Embryophyta</taxon>
        <taxon>Tracheophyta</taxon>
        <taxon>Spermatophyta</taxon>
        <taxon>Magnoliopsida</taxon>
        <taxon>eudicotyledons</taxon>
        <taxon>Gunneridae</taxon>
        <taxon>Pentapetalae</taxon>
        <taxon>asterids</taxon>
        <taxon>lamiids</taxon>
        <taxon>Lamiales</taxon>
        <taxon>Oleaceae</taxon>
        <taxon>Oleeae</taxon>
        <taxon>Fraxinus</taxon>
    </lineage>
</organism>
<sequence>MSSTLKDIVPSIEQFHDTYKMDCPAVLNWLVTSGVLATVEHRATAALSTTISAAIVSGGSHLSTLGIVSVGCLIIQMMSWCSVKGARAVDIHCYEIHTTTKDLPLLRKRERERCPLPLLSTSPRCC</sequence>
<name>A0AAD1Z8Y5_9LAMI</name>
<evidence type="ECO:0000256" key="1">
    <source>
        <dbReference type="PROSITE-ProRule" id="PRU00645"/>
    </source>
</evidence>
<dbReference type="AlphaFoldDB" id="A0AAD1Z8Y5"/>
<dbReference type="GO" id="GO:0015031">
    <property type="term" value="P:protein transport"/>
    <property type="evidence" value="ECO:0007669"/>
    <property type="project" value="UniProtKB-UniRule"/>
</dbReference>
<dbReference type="EMBL" id="OU503042">
    <property type="protein sequence ID" value="CAI9765173.1"/>
    <property type="molecule type" value="Genomic_DNA"/>
</dbReference>
<accession>A0AAD1Z8Y5</accession>
<evidence type="ECO:0000313" key="3">
    <source>
        <dbReference type="EMBL" id="CAI9765173.1"/>
    </source>
</evidence>
<comment type="similarity">
    <text evidence="1">Belongs to the VPS28 family.</text>
</comment>
<gene>
    <name evidence="3" type="ORF">FPE_LOCUS12603</name>
</gene>